<dbReference type="EMBL" id="JH930472">
    <property type="protein sequence ID" value="EKM55859.1"/>
    <property type="molecule type" value="Genomic_DNA"/>
</dbReference>
<proteinExistence type="inferred from homology"/>
<evidence type="ECO:0000313" key="14">
    <source>
        <dbReference type="Proteomes" id="UP000008370"/>
    </source>
</evidence>
<keyword evidence="10" id="KW-0408">Iron</keyword>
<dbReference type="PRINTS" id="PR00463">
    <property type="entry name" value="EP450I"/>
</dbReference>
<evidence type="ECO:0000256" key="5">
    <source>
        <dbReference type="ARBA" id="ARBA00022617"/>
    </source>
</evidence>
<name>K5WA75_PHACS</name>
<evidence type="ECO:0000256" key="3">
    <source>
        <dbReference type="ARBA" id="ARBA00005179"/>
    </source>
</evidence>
<evidence type="ECO:0000256" key="7">
    <source>
        <dbReference type="ARBA" id="ARBA00022723"/>
    </source>
</evidence>
<dbReference type="OrthoDB" id="3934656at2759"/>
<evidence type="ECO:0000256" key="8">
    <source>
        <dbReference type="ARBA" id="ARBA00022989"/>
    </source>
</evidence>
<keyword evidence="6" id="KW-0812">Transmembrane</keyword>
<dbReference type="GeneID" id="18919556"/>
<dbReference type="GO" id="GO:0004497">
    <property type="term" value="F:monooxygenase activity"/>
    <property type="evidence" value="ECO:0007669"/>
    <property type="project" value="UniProtKB-KW"/>
</dbReference>
<dbReference type="AlphaFoldDB" id="K5WA75"/>
<dbReference type="RefSeq" id="XP_007395248.1">
    <property type="nucleotide sequence ID" value="XM_007395186.1"/>
</dbReference>
<keyword evidence="11" id="KW-0503">Monooxygenase</keyword>
<dbReference type="InterPro" id="IPR050364">
    <property type="entry name" value="Cytochrome_P450_fung"/>
</dbReference>
<dbReference type="PANTHER" id="PTHR46300">
    <property type="entry name" value="P450, PUTATIVE (EUROFUNG)-RELATED-RELATED"/>
    <property type="match status" value="1"/>
</dbReference>
<keyword evidence="7" id="KW-0479">Metal-binding</keyword>
<keyword evidence="12" id="KW-0472">Membrane</keyword>
<dbReference type="InterPro" id="IPR001128">
    <property type="entry name" value="Cyt_P450"/>
</dbReference>
<comment type="similarity">
    <text evidence="4">Belongs to the cytochrome P450 family.</text>
</comment>
<dbReference type="GO" id="GO:0005506">
    <property type="term" value="F:iron ion binding"/>
    <property type="evidence" value="ECO:0007669"/>
    <property type="project" value="InterPro"/>
</dbReference>
<evidence type="ECO:0000256" key="11">
    <source>
        <dbReference type="ARBA" id="ARBA00023033"/>
    </source>
</evidence>
<keyword evidence="5" id="KW-0349">Heme</keyword>
<dbReference type="STRING" id="650164.K5WA75"/>
<dbReference type="Proteomes" id="UP000008370">
    <property type="component" value="Unassembled WGS sequence"/>
</dbReference>
<sequence>MPYFQFKAAMREGKARPCFATSLLSALDNNEDKAGSEEVFISLTGTAYAAGTDTTVSVLNIFVLAITMFPETQLAAQDEIDRMLGRKRLSNMEDRESLPQITAIVHKVLQWHPAFPLALLHCTTADDEYNGYHIPAGAVVIGNTCHAT</sequence>
<evidence type="ECO:0000256" key="12">
    <source>
        <dbReference type="ARBA" id="ARBA00023136"/>
    </source>
</evidence>
<dbReference type="HOGENOM" id="CLU_1759463_0_0_1"/>
<dbReference type="PANTHER" id="PTHR46300:SF2">
    <property type="entry name" value="CYTOCHROME P450 MONOOXYGENASE ALNH-RELATED"/>
    <property type="match status" value="1"/>
</dbReference>
<comment type="subcellular location">
    <subcellularLocation>
        <location evidence="2">Membrane</location>
    </subcellularLocation>
</comment>
<protein>
    <recommendedName>
        <fullName evidence="15">Cytochrome P450</fullName>
    </recommendedName>
</protein>
<evidence type="ECO:0000256" key="1">
    <source>
        <dbReference type="ARBA" id="ARBA00001971"/>
    </source>
</evidence>
<keyword evidence="8" id="KW-1133">Transmembrane helix</keyword>
<evidence type="ECO:0008006" key="15">
    <source>
        <dbReference type="Google" id="ProtNLM"/>
    </source>
</evidence>
<accession>K5WA75</accession>
<dbReference type="GO" id="GO:0016020">
    <property type="term" value="C:membrane"/>
    <property type="evidence" value="ECO:0007669"/>
    <property type="project" value="UniProtKB-SubCell"/>
</dbReference>
<dbReference type="Pfam" id="PF00067">
    <property type="entry name" value="p450"/>
    <property type="match status" value="1"/>
</dbReference>
<evidence type="ECO:0000256" key="10">
    <source>
        <dbReference type="ARBA" id="ARBA00023004"/>
    </source>
</evidence>
<dbReference type="Gene3D" id="1.10.630.10">
    <property type="entry name" value="Cytochrome P450"/>
    <property type="match status" value="1"/>
</dbReference>
<dbReference type="KEGG" id="pco:PHACADRAFT_28862"/>
<keyword evidence="14" id="KW-1185">Reference proteome</keyword>
<gene>
    <name evidence="13" type="ORF">PHACADRAFT_28862</name>
</gene>
<evidence type="ECO:0000256" key="2">
    <source>
        <dbReference type="ARBA" id="ARBA00004370"/>
    </source>
</evidence>
<organism evidence="13 14">
    <name type="scientific">Phanerochaete carnosa (strain HHB-10118-sp)</name>
    <name type="common">White-rot fungus</name>
    <name type="synonym">Peniophora carnosa</name>
    <dbReference type="NCBI Taxonomy" id="650164"/>
    <lineage>
        <taxon>Eukaryota</taxon>
        <taxon>Fungi</taxon>
        <taxon>Dikarya</taxon>
        <taxon>Basidiomycota</taxon>
        <taxon>Agaricomycotina</taxon>
        <taxon>Agaricomycetes</taxon>
        <taxon>Polyporales</taxon>
        <taxon>Phanerochaetaceae</taxon>
        <taxon>Phanerochaete</taxon>
    </lineage>
</organism>
<reference evidence="13 14" key="1">
    <citation type="journal article" date="2012" name="BMC Genomics">
        <title>Comparative genomics of the white-rot fungi, Phanerochaete carnosa and P. chrysosporium, to elucidate the genetic basis of the distinct wood types they colonize.</title>
        <authorList>
            <person name="Suzuki H."/>
            <person name="MacDonald J."/>
            <person name="Syed K."/>
            <person name="Salamov A."/>
            <person name="Hori C."/>
            <person name="Aerts A."/>
            <person name="Henrissat B."/>
            <person name="Wiebenga A."/>
            <person name="vanKuyk P.A."/>
            <person name="Barry K."/>
            <person name="Lindquist E."/>
            <person name="LaButti K."/>
            <person name="Lapidus A."/>
            <person name="Lucas S."/>
            <person name="Coutinho P."/>
            <person name="Gong Y."/>
            <person name="Samejima M."/>
            <person name="Mahadevan R."/>
            <person name="Abou-Zaid M."/>
            <person name="de Vries R.P."/>
            <person name="Igarashi K."/>
            <person name="Yadav J.S."/>
            <person name="Grigoriev I.V."/>
            <person name="Master E.R."/>
        </authorList>
    </citation>
    <scope>NUCLEOTIDE SEQUENCE [LARGE SCALE GENOMIC DNA]</scope>
    <source>
        <strain evidence="13 14">HHB-10118-sp</strain>
    </source>
</reference>
<keyword evidence="9" id="KW-0560">Oxidoreductase</keyword>
<evidence type="ECO:0000313" key="13">
    <source>
        <dbReference type="EMBL" id="EKM55859.1"/>
    </source>
</evidence>
<dbReference type="InterPro" id="IPR036396">
    <property type="entry name" value="Cyt_P450_sf"/>
</dbReference>
<comment type="pathway">
    <text evidence="3">Secondary metabolite biosynthesis.</text>
</comment>
<dbReference type="InterPro" id="IPR002401">
    <property type="entry name" value="Cyt_P450_E_grp-I"/>
</dbReference>
<evidence type="ECO:0000256" key="6">
    <source>
        <dbReference type="ARBA" id="ARBA00022692"/>
    </source>
</evidence>
<dbReference type="GO" id="GO:0020037">
    <property type="term" value="F:heme binding"/>
    <property type="evidence" value="ECO:0007669"/>
    <property type="project" value="InterPro"/>
</dbReference>
<comment type="cofactor">
    <cofactor evidence="1">
        <name>heme</name>
        <dbReference type="ChEBI" id="CHEBI:30413"/>
    </cofactor>
</comment>
<dbReference type="InParanoid" id="K5WA75"/>
<evidence type="ECO:0000256" key="4">
    <source>
        <dbReference type="ARBA" id="ARBA00010617"/>
    </source>
</evidence>
<dbReference type="GO" id="GO:0016705">
    <property type="term" value="F:oxidoreductase activity, acting on paired donors, with incorporation or reduction of molecular oxygen"/>
    <property type="evidence" value="ECO:0007669"/>
    <property type="project" value="InterPro"/>
</dbReference>
<evidence type="ECO:0000256" key="9">
    <source>
        <dbReference type="ARBA" id="ARBA00023002"/>
    </source>
</evidence>
<dbReference type="SUPFAM" id="SSF48264">
    <property type="entry name" value="Cytochrome P450"/>
    <property type="match status" value="1"/>
</dbReference>